<feature type="domain" description="Methionyl/Valyl/Leucyl/Isoleucyl-tRNA synthetase anticodon-binding" evidence="16">
    <location>
        <begin position="714"/>
        <end position="869"/>
    </location>
</feature>
<dbReference type="Pfam" id="PF06827">
    <property type="entry name" value="zf-FPG_IleRS"/>
    <property type="match status" value="1"/>
</dbReference>
<dbReference type="InterPro" id="IPR002301">
    <property type="entry name" value="Ile-tRNA-ligase"/>
</dbReference>
<feature type="short sequence motif" description="'KMSKS' region" evidence="12">
    <location>
        <begin position="631"/>
        <end position="635"/>
    </location>
</feature>
<feature type="binding site" evidence="12">
    <location>
        <position position="950"/>
    </location>
    <ligand>
        <name>Zn(2+)</name>
        <dbReference type="ChEBI" id="CHEBI:29105"/>
    </ligand>
</feature>
<keyword evidence="9 12" id="KW-0030">Aminoacyl-tRNA synthetase</keyword>
<evidence type="ECO:0000256" key="12">
    <source>
        <dbReference type="HAMAP-Rule" id="MF_02002"/>
    </source>
</evidence>
<comment type="subcellular location">
    <subcellularLocation>
        <location evidence="12">Cytoplasm</location>
    </subcellularLocation>
</comment>
<keyword evidence="8 12" id="KW-0648">Protein biosynthesis</keyword>
<evidence type="ECO:0000256" key="10">
    <source>
        <dbReference type="ARBA" id="ARBA00025217"/>
    </source>
</evidence>
<dbReference type="Gene3D" id="1.10.730.20">
    <property type="match status" value="1"/>
</dbReference>
<evidence type="ECO:0000256" key="2">
    <source>
        <dbReference type="ARBA" id="ARBA00022490"/>
    </source>
</evidence>
<dbReference type="SUPFAM" id="SSF52374">
    <property type="entry name" value="Nucleotidylyl transferase"/>
    <property type="match status" value="1"/>
</dbReference>
<dbReference type="PRINTS" id="PR00984">
    <property type="entry name" value="TRNASYNTHILE"/>
</dbReference>
<dbReference type="InterPro" id="IPR014729">
    <property type="entry name" value="Rossmann-like_a/b/a_fold"/>
</dbReference>
<gene>
    <name evidence="12 17" type="primary">ileS</name>
    <name evidence="17" type="ORF">GCM10009126_03640</name>
</gene>
<feature type="region of interest" description="Disordered" evidence="13">
    <location>
        <begin position="1"/>
        <end position="20"/>
    </location>
</feature>
<dbReference type="Proteomes" id="UP001500657">
    <property type="component" value="Unassembled WGS sequence"/>
</dbReference>
<evidence type="ECO:0000256" key="9">
    <source>
        <dbReference type="ARBA" id="ARBA00023146"/>
    </source>
</evidence>
<dbReference type="CDD" id="cd07960">
    <property type="entry name" value="Anticodon_Ia_Ile_BEm"/>
    <property type="match status" value="1"/>
</dbReference>
<evidence type="ECO:0000256" key="8">
    <source>
        <dbReference type="ARBA" id="ARBA00022917"/>
    </source>
</evidence>
<reference evidence="17 18" key="1">
    <citation type="journal article" date="2019" name="Int. J. Syst. Evol. Microbiol.">
        <title>The Global Catalogue of Microorganisms (GCM) 10K type strain sequencing project: providing services to taxonomists for standard genome sequencing and annotation.</title>
        <authorList>
            <consortium name="The Broad Institute Genomics Platform"/>
            <consortium name="The Broad Institute Genome Sequencing Center for Infectious Disease"/>
            <person name="Wu L."/>
            <person name="Ma J."/>
        </authorList>
    </citation>
    <scope>NUCLEOTIDE SEQUENCE [LARGE SCALE GENOMIC DNA]</scope>
    <source>
        <strain evidence="17 18">JCM 16242</strain>
    </source>
</reference>
<dbReference type="EC" id="6.1.1.5" evidence="12"/>
<evidence type="ECO:0000313" key="17">
    <source>
        <dbReference type="EMBL" id="GAA0241264.1"/>
    </source>
</evidence>
<feature type="domain" description="Zinc finger FPG/IleRS-type" evidence="15">
    <location>
        <begin position="929"/>
        <end position="956"/>
    </location>
</feature>
<dbReference type="InterPro" id="IPR023585">
    <property type="entry name" value="Ile-tRNA-ligase_type1"/>
</dbReference>
<keyword evidence="4 12" id="KW-0479">Metal-binding</keyword>
<dbReference type="RefSeq" id="WP_343879581.1">
    <property type="nucleotide sequence ID" value="NZ_BAAAFO010000001.1"/>
</dbReference>
<dbReference type="InterPro" id="IPR050081">
    <property type="entry name" value="Ile-tRNA_ligase"/>
</dbReference>
<dbReference type="Gene3D" id="3.90.740.10">
    <property type="entry name" value="Valyl/Leucyl/Isoleucyl-tRNA synthetase, editing domain"/>
    <property type="match status" value="1"/>
</dbReference>
<feature type="binding site" evidence="12">
    <location>
        <position position="590"/>
    </location>
    <ligand>
        <name>L-isoleucyl-5'-AMP</name>
        <dbReference type="ChEBI" id="CHEBI:178002"/>
    </ligand>
</feature>
<keyword evidence="7 12" id="KW-0067">ATP-binding</keyword>
<dbReference type="SUPFAM" id="SSF50677">
    <property type="entry name" value="ValRS/IleRS/LeuRS editing domain"/>
    <property type="match status" value="1"/>
</dbReference>
<dbReference type="PANTHER" id="PTHR42765">
    <property type="entry name" value="SOLEUCYL-TRNA SYNTHETASE"/>
    <property type="match status" value="1"/>
</dbReference>
<evidence type="ECO:0000256" key="4">
    <source>
        <dbReference type="ARBA" id="ARBA00022723"/>
    </source>
</evidence>
<keyword evidence="18" id="KW-1185">Reference proteome</keyword>
<comment type="caution">
    <text evidence="17">The sequence shown here is derived from an EMBL/GenBank/DDBJ whole genome shotgun (WGS) entry which is preliminary data.</text>
</comment>
<feature type="binding site" evidence="12">
    <location>
        <position position="933"/>
    </location>
    <ligand>
        <name>Zn(2+)</name>
        <dbReference type="ChEBI" id="CHEBI:29105"/>
    </ligand>
</feature>
<name>A0ABN0U7I8_9GAMM</name>
<comment type="catalytic activity">
    <reaction evidence="11 12">
        <text>tRNA(Ile) + L-isoleucine + ATP = L-isoleucyl-tRNA(Ile) + AMP + diphosphate</text>
        <dbReference type="Rhea" id="RHEA:11060"/>
        <dbReference type="Rhea" id="RHEA-COMP:9666"/>
        <dbReference type="Rhea" id="RHEA-COMP:9695"/>
        <dbReference type="ChEBI" id="CHEBI:30616"/>
        <dbReference type="ChEBI" id="CHEBI:33019"/>
        <dbReference type="ChEBI" id="CHEBI:58045"/>
        <dbReference type="ChEBI" id="CHEBI:78442"/>
        <dbReference type="ChEBI" id="CHEBI:78528"/>
        <dbReference type="ChEBI" id="CHEBI:456215"/>
        <dbReference type="EC" id="6.1.1.5"/>
    </reaction>
</comment>
<feature type="binding site" evidence="12">
    <location>
        <position position="634"/>
    </location>
    <ligand>
        <name>ATP</name>
        <dbReference type="ChEBI" id="CHEBI:30616"/>
    </ligand>
</feature>
<evidence type="ECO:0000256" key="6">
    <source>
        <dbReference type="ARBA" id="ARBA00022833"/>
    </source>
</evidence>
<dbReference type="Pfam" id="PF08264">
    <property type="entry name" value="Anticodon_1"/>
    <property type="match status" value="1"/>
</dbReference>
<evidence type="ECO:0000259" key="15">
    <source>
        <dbReference type="Pfam" id="PF06827"/>
    </source>
</evidence>
<accession>A0ABN0U7I8</accession>
<keyword evidence="3 12" id="KW-0436">Ligase</keyword>
<feature type="binding site" evidence="12">
    <location>
        <position position="953"/>
    </location>
    <ligand>
        <name>Zn(2+)</name>
        <dbReference type="ChEBI" id="CHEBI:29105"/>
    </ligand>
</feature>
<evidence type="ECO:0000256" key="11">
    <source>
        <dbReference type="ARBA" id="ARBA00048359"/>
    </source>
</evidence>
<feature type="short sequence motif" description="'HIGH' region" evidence="12">
    <location>
        <begin position="60"/>
        <end position="70"/>
    </location>
</feature>
<dbReference type="InterPro" id="IPR033708">
    <property type="entry name" value="Anticodon_Ile_BEm"/>
</dbReference>
<dbReference type="NCBIfam" id="TIGR00392">
    <property type="entry name" value="ileS"/>
    <property type="match status" value="1"/>
</dbReference>
<feature type="binding site" evidence="12">
    <location>
        <position position="930"/>
    </location>
    <ligand>
        <name>Zn(2+)</name>
        <dbReference type="ChEBI" id="CHEBI:29105"/>
    </ligand>
</feature>
<dbReference type="GO" id="GO:0016874">
    <property type="term" value="F:ligase activity"/>
    <property type="evidence" value="ECO:0007669"/>
    <property type="project" value="UniProtKB-KW"/>
</dbReference>
<evidence type="ECO:0000259" key="16">
    <source>
        <dbReference type="Pfam" id="PF08264"/>
    </source>
</evidence>
<protein>
    <recommendedName>
        <fullName evidence="12">Isoleucine--tRNA ligase</fullName>
        <ecNumber evidence="12">6.1.1.5</ecNumber>
    </recommendedName>
    <alternativeName>
        <fullName evidence="12">Isoleucyl-tRNA synthetase</fullName>
        <shortName evidence="12">IleRS</shortName>
    </alternativeName>
</protein>
<comment type="domain">
    <text evidence="12">IleRS has two distinct active sites: one for aminoacylation and one for editing. The misactivated valine is translocated from the active site to the editing site, which sterically excludes the correctly activated isoleucine. The single editing site contains two valyl binding pockets, one specific for each substrate (Val-AMP or Val-tRNA(Ile)).</text>
</comment>
<evidence type="ECO:0000256" key="5">
    <source>
        <dbReference type="ARBA" id="ARBA00022741"/>
    </source>
</evidence>
<keyword evidence="2 12" id="KW-0963">Cytoplasm</keyword>
<dbReference type="Gene3D" id="3.40.50.620">
    <property type="entry name" value="HUPs"/>
    <property type="match status" value="2"/>
</dbReference>
<evidence type="ECO:0000256" key="1">
    <source>
        <dbReference type="ARBA" id="ARBA00006887"/>
    </source>
</evidence>
<feature type="domain" description="Aminoacyl-tRNA synthetase class Ia" evidence="14">
    <location>
        <begin position="29"/>
        <end position="669"/>
    </location>
</feature>
<dbReference type="HAMAP" id="MF_02002">
    <property type="entry name" value="Ile_tRNA_synth_type1"/>
    <property type="match status" value="1"/>
</dbReference>
<evidence type="ECO:0000259" key="14">
    <source>
        <dbReference type="Pfam" id="PF00133"/>
    </source>
</evidence>
<comment type="cofactor">
    <cofactor evidence="12">
        <name>Zn(2+)</name>
        <dbReference type="ChEBI" id="CHEBI:29105"/>
    </cofactor>
    <text evidence="12">Binds 1 zinc ion per subunit.</text>
</comment>
<dbReference type="InterPro" id="IPR009008">
    <property type="entry name" value="Val/Leu/Ile-tRNA-synth_edit"/>
</dbReference>
<comment type="function">
    <text evidence="10 12">Catalyzes the attachment of isoleucine to tRNA(Ile). As IleRS can inadvertently accommodate and process structurally similar amino acids such as valine, to avoid such errors it has two additional distinct tRNA(Ile)-dependent editing activities. One activity is designated as 'pretransfer' editing and involves the hydrolysis of activated Val-AMP. The other activity is designated 'posttransfer' editing and involves deacylation of mischarged Val-tRNA(Ile).</text>
</comment>
<dbReference type="EMBL" id="BAAAFO010000001">
    <property type="protein sequence ID" value="GAA0241264.1"/>
    <property type="molecule type" value="Genomic_DNA"/>
</dbReference>
<keyword evidence="6 12" id="KW-0862">Zinc</keyword>
<organism evidence="17 18">
    <name type="scientific">Rhodanobacter caeni</name>
    <dbReference type="NCBI Taxonomy" id="657654"/>
    <lineage>
        <taxon>Bacteria</taxon>
        <taxon>Pseudomonadati</taxon>
        <taxon>Pseudomonadota</taxon>
        <taxon>Gammaproteobacteria</taxon>
        <taxon>Lysobacterales</taxon>
        <taxon>Rhodanobacteraceae</taxon>
        <taxon>Rhodanobacter</taxon>
    </lineage>
</organism>
<keyword evidence="5 12" id="KW-0547">Nucleotide-binding</keyword>
<dbReference type="InterPro" id="IPR002300">
    <property type="entry name" value="aa-tRNA-synth_Ia"/>
</dbReference>
<dbReference type="Pfam" id="PF00133">
    <property type="entry name" value="tRNA-synt_1"/>
    <property type="match status" value="1"/>
</dbReference>
<comment type="subunit">
    <text evidence="12">Monomer.</text>
</comment>
<evidence type="ECO:0000313" key="18">
    <source>
        <dbReference type="Proteomes" id="UP001500657"/>
    </source>
</evidence>
<dbReference type="InterPro" id="IPR013155">
    <property type="entry name" value="M/V/L/I-tRNA-synth_anticd-bd"/>
</dbReference>
<evidence type="ECO:0000256" key="7">
    <source>
        <dbReference type="ARBA" id="ARBA00022840"/>
    </source>
</evidence>
<comment type="similarity">
    <text evidence="1 12">Belongs to the class-I aminoacyl-tRNA synthetase family. IleS type 1 subfamily.</text>
</comment>
<evidence type="ECO:0000256" key="13">
    <source>
        <dbReference type="SAM" id="MobiDB-lite"/>
    </source>
</evidence>
<dbReference type="SUPFAM" id="SSF47323">
    <property type="entry name" value="Anticodon-binding domain of a subclass of class I aminoacyl-tRNA synthetases"/>
    <property type="match status" value="1"/>
</dbReference>
<evidence type="ECO:0000256" key="3">
    <source>
        <dbReference type="ARBA" id="ARBA00022598"/>
    </source>
</evidence>
<dbReference type="PROSITE" id="PS00178">
    <property type="entry name" value="AA_TRNA_LIGASE_I"/>
    <property type="match status" value="1"/>
</dbReference>
<dbReference type="InterPro" id="IPR010663">
    <property type="entry name" value="Znf_FPG/IleRS"/>
</dbReference>
<dbReference type="InterPro" id="IPR009080">
    <property type="entry name" value="tRNAsynth_Ia_anticodon-bd"/>
</dbReference>
<sequence length="967" mass="107652">MTHDYKSTINLPQTDFPMRGDLPKREPGWLAQWEQVDRYAQIQQRTANRDKVFVLHDGPPYANGAIHIGHAVNKILKDITVKSKLLSGHRAPYVPGWDCHGLPIEIAVEKKFGKPGVKLDAAAFRQKCREYAAEQVDTQRTDFKRLGVLGDWSHPYRTMDFSYEADMLRALARIVSNGHVLRGAKPVYWCFDCASALAEAEIEYGDKISPAVDVAYDAVDPKALAAKFGVDAGDAIVAIPIWTTTPWTLPESQAVSLGAELEYALIEGPQRGGKRVLLVVASALVDKVAERYGVSLPPLAGEGARRAEEGALVLGHAEGKALEGLQLHHPFYPREVPVILGDHVSAEDGTGAVHTSPDHGVEDFVVAREYGIGLLNYIEPRGTYRADTPAADGLELGGMHIWKANDAVVDLLRQRGVLLAFAKIEHSYPNCWRHKTPVIYRTTPQWFVSMEQAKLRETALTAIKSVRWVPGWGEERIAGMVAGRPDWCISRQRTWGVPIALFVHKATQEPHPDSVALLEQVAKKVEQGGVDAWFTLDPAELLGDDAANYEKVTDVLDVWFDSGVTHFAVIGQRPELQQGTASHYKVMYLEGSDQHRGWFQSSLLTSSAIHGRAPYDEVLTHGFTVDANGRKMSKSLGNVVAPQKVMDTLGADVLRLWVASADYRNEMTVSDEILKRVSDTYRRIRNTAKFLLGNLDGFDPAKHLLPVEDSLLLDQWAVQQAYDVQQAVLAAYERYDFPEVVARIQNFCTNELGALYLDITKDRLYTMPTDSRGRRSAQSAMYRIAEALVRWLAPVLAFTAEEIWQQLPGERGDSVLFETWYDGLVATQDSPAQRRYWAELLAIRDTASRVLEGMRKAERIGAALEAKLVIHADDATQARLADTADELRFFFIVSDLHVAPLLPRPQEAVKVDLDGAEVWVSASVSDAAKCVRCWHRRDDVGSHVEHPELCGRCVSNVEGPGEDRRWF</sequence>
<dbReference type="InterPro" id="IPR001412">
    <property type="entry name" value="aa-tRNA-synth_I_CS"/>
</dbReference>
<dbReference type="PANTHER" id="PTHR42765:SF1">
    <property type="entry name" value="ISOLEUCINE--TRNA LIGASE, MITOCHONDRIAL"/>
    <property type="match status" value="1"/>
</dbReference>
<proteinExistence type="inferred from homology"/>